<accession>A0AAN7V317</accession>
<dbReference type="Proteomes" id="UP001329430">
    <property type="component" value="Chromosome 10"/>
</dbReference>
<keyword evidence="3" id="KW-1185">Reference proteome</keyword>
<dbReference type="Pfam" id="PF00650">
    <property type="entry name" value="CRAL_TRIO"/>
    <property type="match status" value="1"/>
</dbReference>
<dbReference type="InterPro" id="IPR036865">
    <property type="entry name" value="CRAL-TRIO_dom_sf"/>
</dbReference>
<proteinExistence type="predicted"/>
<evidence type="ECO:0000313" key="3">
    <source>
        <dbReference type="Proteomes" id="UP001329430"/>
    </source>
</evidence>
<dbReference type="Gene3D" id="3.40.525.10">
    <property type="entry name" value="CRAL-TRIO lipid binding domain"/>
    <property type="match status" value="1"/>
</dbReference>
<dbReference type="AlphaFoldDB" id="A0AAN7V317"/>
<gene>
    <name evidence="2" type="ORF">RI129_012556</name>
</gene>
<dbReference type="PANTHER" id="PTHR10174">
    <property type="entry name" value="ALPHA-TOCOPHEROL TRANSFER PROTEIN-RELATED"/>
    <property type="match status" value="1"/>
</dbReference>
<reference evidence="2 3" key="1">
    <citation type="journal article" date="2024" name="Insects">
        <title>An Improved Chromosome-Level Genome Assembly of the Firefly Pyrocoelia pectoralis.</title>
        <authorList>
            <person name="Fu X."/>
            <person name="Meyer-Rochow V.B."/>
            <person name="Ballantyne L."/>
            <person name="Zhu X."/>
        </authorList>
    </citation>
    <scope>NUCLEOTIDE SEQUENCE [LARGE SCALE GENOMIC DNA]</scope>
    <source>
        <strain evidence="2">XCY_ONT2</strain>
    </source>
</reference>
<dbReference type="PRINTS" id="PR00180">
    <property type="entry name" value="CRETINALDHBP"/>
</dbReference>
<dbReference type="CDD" id="cd00170">
    <property type="entry name" value="SEC14"/>
    <property type="match status" value="1"/>
</dbReference>
<dbReference type="GO" id="GO:0016020">
    <property type="term" value="C:membrane"/>
    <property type="evidence" value="ECO:0007669"/>
    <property type="project" value="TreeGrafter"/>
</dbReference>
<dbReference type="GO" id="GO:1902936">
    <property type="term" value="F:phosphatidylinositol bisphosphate binding"/>
    <property type="evidence" value="ECO:0007669"/>
    <property type="project" value="TreeGrafter"/>
</dbReference>
<evidence type="ECO:0000313" key="2">
    <source>
        <dbReference type="EMBL" id="KAK5638261.1"/>
    </source>
</evidence>
<dbReference type="EMBL" id="JAVRBK010000010">
    <property type="protein sequence ID" value="KAK5638261.1"/>
    <property type="molecule type" value="Genomic_DNA"/>
</dbReference>
<sequence>MKIIKGHYRMKQARPDVFAARNLNEDMRRNLRALVTCILPVRHNDSVIFFCKLRERSYGDFDLRCALAILMMFSEVAVFNGPPKSATFLIDGSGTSLKHIMKMKPNLLKMIAEYIQNYFPIRLGNVHILNTGFPTRMLFKMVLPFVKPEMAALIHLHSIGMDMETFYDQWIPKRCLPKEYGGELDSVEVYNRMCTEELESLQWFFDAELLQRTIPT</sequence>
<dbReference type="PANTHER" id="PTHR10174:SF213">
    <property type="entry name" value="CRAL-TRIO DOMAIN-CONTAINING PROTEIN"/>
    <property type="match status" value="1"/>
</dbReference>
<feature type="domain" description="CRAL-TRIO" evidence="1">
    <location>
        <begin position="81"/>
        <end position="188"/>
    </location>
</feature>
<dbReference type="SUPFAM" id="SSF52087">
    <property type="entry name" value="CRAL/TRIO domain"/>
    <property type="match status" value="1"/>
</dbReference>
<comment type="caution">
    <text evidence="2">The sequence shown here is derived from an EMBL/GenBank/DDBJ whole genome shotgun (WGS) entry which is preliminary data.</text>
</comment>
<evidence type="ECO:0000259" key="1">
    <source>
        <dbReference type="PROSITE" id="PS50191"/>
    </source>
</evidence>
<name>A0AAN7V317_9COLE</name>
<dbReference type="SMART" id="SM00516">
    <property type="entry name" value="SEC14"/>
    <property type="match status" value="1"/>
</dbReference>
<dbReference type="InterPro" id="IPR001251">
    <property type="entry name" value="CRAL-TRIO_dom"/>
</dbReference>
<organism evidence="2 3">
    <name type="scientific">Pyrocoelia pectoralis</name>
    <dbReference type="NCBI Taxonomy" id="417401"/>
    <lineage>
        <taxon>Eukaryota</taxon>
        <taxon>Metazoa</taxon>
        <taxon>Ecdysozoa</taxon>
        <taxon>Arthropoda</taxon>
        <taxon>Hexapoda</taxon>
        <taxon>Insecta</taxon>
        <taxon>Pterygota</taxon>
        <taxon>Neoptera</taxon>
        <taxon>Endopterygota</taxon>
        <taxon>Coleoptera</taxon>
        <taxon>Polyphaga</taxon>
        <taxon>Elateriformia</taxon>
        <taxon>Elateroidea</taxon>
        <taxon>Lampyridae</taxon>
        <taxon>Lampyrinae</taxon>
        <taxon>Pyrocoelia</taxon>
    </lineage>
</organism>
<dbReference type="PROSITE" id="PS50191">
    <property type="entry name" value="CRAL_TRIO"/>
    <property type="match status" value="1"/>
</dbReference>
<protein>
    <recommendedName>
        <fullName evidence="1">CRAL-TRIO domain-containing protein</fullName>
    </recommendedName>
</protein>